<dbReference type="CDD" id="cd01374">
    <property type="entry name" value="KISc_CENP_E"/>
    <property type="match status" value="1"/>
</dbReference>
<dbReference type="PANTHER" id="PTHR47968:SF75">
    <property type="entry name" value="CENTROMERE-ASSOCIATED PROTEIN E"/>
    <property type="match status" value="1"/>
</dbReference>
<dbReference type="FunFam" id="3.40.850.10:FF:000026">
    <property type="entry name" value="Centromere-associated protein E"/>
    <property type="match status" value="1"/>
</dbReference>
<keyword evidence="13" id="KW-1185">Reference proteome</keyword>
<dbReference type="Proteomes" id="UP000515159">
    <property type="component" value="Chromosome 1"/>
</dbReference>
<feature type="coiled-coil region" evidence="10">
    <location>
        <begin position="1968"/>
        <end position="2023"/>
    </location>
</feature>
<proteinExistence type="inferred from homology"/>
<protein>
    <recommendedName>
        <fullName evidence="7">Centromere-associated protein E</fullName>
    </recommendedName>
    <alternativeName>
        <fullName evidence="8">Centromere protein E</fullName>
    </alternativeName>
</protein>
<name>A0A6P8S4J8_GEOSA</name>
<dbReference type="PROSITE" id="PS00411">
    <property type="entry name" value="KINESIN_MOTOR_1"/>
    <property type="match status" value="1"/>
</dbReference>
<dbReference type="PROSITE" id="PS50067">
    <property type="entry name" value="KINESIN_MOTOR_2"/>
    <property type="match status" value="1"/>
</dbReference>
<dbReference type="GO" id="GO:0043515">
    <property type="term" value="F:kinetochore binding"/>
    <property type="evidence" value="ECO:0007669"/>
    <property type="project" value="UniProtKB-ARBA"/>
</dbReference>
<evidence type="ECO:0000256" key="7">
    <source>
        <dbReference type="ARBA" id="ARBA00070169"/>
    </source>
</evidence>
<dbReference type="GO" id="GO:0000278">
    <property type="term" value="P:mitotic cell cycle"/>
    <property type="evidence" value="ECO:0007669"/>
    <property type="project" value="TreeGrafter"/>
</dbReference>
<reference evidence="14" key="1">
    <citation type="submission" date="2025-08" db="UniProtKB">
        <authorList>
            <consortium name="RefSeq"/>
        </authorList>
    </citation>
    <scope>IDENTIFICATION</scope>
</reference>
<dbReference type="InterPro" id="IPR019821">
    <property type="entry name" value="Kinesin_motor_CS"/>
</dbReference>
<evidence type="ECO:0000256" key="8">
    <source>
        <dbReference type="ARBA" id="ARBA00081766"/>
    </source>
</evidence>
<keyword evidence="6" id="KW-0963">Cytoplasm</keyword>
<evidence type="ECO:0000313" key="13">
    <source>
        <dbReference type="Proteomes" id="UP000515159"/>
    </source>
</evidence>
<evidence type="ECO:0000256" key="2">
    <source>
        <dbReference type="ARBA" id="ARBA00022741"/>
    </source>
</evidence>
<dbReference type="OrthoDB" id="21525at2759"/>
<dbReference type="GO" id="GO:0000779">
    <property type="term" value="C:condensed chromosome, centromeric region"/>
    <property type="evidence" value="ECO:0007669"/>
    <property type="project" value="UniProtKB-ARBA"/>
</dbReference>
<accession>A0A6P8S4J8</accession>
<dbReference type="GO" id="GO:0008608">
    <property type="term" value="P:attachment of spindle microtubules to kinetochore"/>
    <property type="evidence" value="ECO:0007669"/>
    <property type="project" value="UniProtKB-ARBA"/>
</dbReference>
<dbReference type="PANTHER" id="PTHR47968">
    <property type="entry name" value="CENTROMERE PROTEIN E"/>
    <property type="match status" value="1"/>
</dbReference>
<dbReference type="PRINTS" id="PR00380">
    <property type="entry name" value="KINESINHEAVY"/>
</dbReference>
<dbReference type="GO" id="GO:0003777">
    <property type="term" value="F:microtubule motor activity"/>
    <property type="evidence" value="ECO:0007669"/>
    <property type="project" value="InterPro"/>
</dbReference>
<feature type="binding site" evidence="9">
    <location>
        <begin position="88"/>
        <end position="95"/>
    </location>
    <ligand>
        <name>ATP</name>
        <dbReference type="ChEBI" id="CHEBI:30616"/>
    </ligand>
</feature>
<feature type="region of interest" description="Disordered" evidence="11">
    <location>
        <begin position="2736"/>
        <end position="2758"/>
    </location>
</feature>
<feature type="coiled-coil region" evidence="10">
    <location>
        <begin position="2602"/>
        <end position="2650"/>
    </location>
</feature>
<comment type="similarity">
    <text evidence="9">Belongs to the TRAFAC class myosin-kinesin ATPase superfamily. Kinesin family.</text>
</comment>
<evidence type="ECO:0000256" key="3">
    <source>
        <dbReference type="ARBA" id="ARBA00022840"/>
    </source>
</evidence>
<organism evidence="13 14">
    <name type="scientific">Geotrypetes seraphini</name>
    <name type="common">Gaboon caecilian</name>
    <name type="synonym">Caecilia seraphini</name>
    <dbReference type="NCBI Taxonomy" id="260995"/>
    <lineage>
        <taxon>Eukaryota</taxon>
        <taxon>Metazoa</taxon>
        <taxon>Chordata</taxon>
        <taxon>Craniata</taxon>
        <taxon>Vertebrata</taxon>
        <taxon>Euteleostomi</taxon>
        <taxon>Amphibia</taxon>
        <taxon>Gymnophiona</taxon>
        <taxon>Geotrypetes</taxon>
    </lineage>
</organism>
<evidence type="ECO:0000256" key="6">
    <source>
        <dbReference type="ARBA" id="ARBA00023212"/>
    </source>
</evidence>
<comment type="subcellular location">
    <subcellularLocation>
        <location evidence="1">Cytoplasm</location>
        <location evidence="1">Cytoskeleton</location>
    </subcellularLocation>
</comment>
<dbReference type="GeneID" id="117365882"/>
<evidence type="ECO:0000313" key="14">
    <source>
        <dbReference type="RefSeq" id="XP_033812697.1"/>
    </source>
</evidence>
<dbReference type="RefSeq" id="XP_033812697.1">
    <property type="nucleotide sequence ID" value="XM_033956806.1"/>
</dbReference>
<dbReference type="CTD" id="1062"/>
<dbReference type="Gene3D" id="3.40.850.10">
    <property type="entry name" value="Kinesin motor domain"/>
    <property type="match status" value="1"/>
</dbReference>
<evidence type="ECO:0000256" key="4">
    <source>
        <dbReference type="ARBA" id="ARBA00023054"/>
    </source>
</evidence>
<dbReference type="InterPro" id="IPR027417">
    <property type="entry name" value="P-loop_NTPase"/>
</dbReference>
<feature type="coiled-coil region" evidence="10">
    <location>
        <begin position="1382"/>
        <end position="1423"/>
    </location>
</feature>
<evidence type="ECO:0000256" key="10">
    <source>
        <dbReference type="SAM" id="Coils"/>
    </source>
</evidence>
<keyword evidence="2 9" id="KW-0547">Nucleotide-binding</keyword>
<feature type="coiled-coil region" evidence="10">
    <location>
        <begin position="2185"/>
        <end position="2303"/>
    </location>
</feature>
<feature type="coiled-coil region" evidence="10">
    <location>
        <begin position="1587"/>
        <end position="1928"/>
    </location>
</feature>
<feature type="region of interest" description="Disordered" evidence="11">
    <location>
        <begin position="2903"/>
        <end position="2932"/>
    </location>
</feature>
<feature type="coiled-coil region" evidence="10">
    <location>
        <begin position="954"/>
        <end position="1088"/>
    </location>
</feature>
<dbReference type="InterPro" id="IPR001752">
    <property type="entry name" value="Kinesin_motor_dom"/>
</dbReference>
<dbReference type="KEGG" id="gsh:117365882"/>
<sequence>MSEEDTVKVCVRLRPLIHREKSKDQGDSVTFFWKADQCSVSQTDGTKSFNFDRVFHSGEATETVYQEIAVPIIHSVIQGYNGTIFAYGQTASGKTYTMMGTNTSYGIIPHAIGDIFKIITENMNREFLLRISYMEIYNETVTDLLCDDRKKKPLEIRENINRSVYVADLSEEVVVHPEDVVQWIKKGEKNRHYGETKMNEHSSRSHTIFRMIIESREKTDSGNAENIEGCFMVSHLNLVDLAGSERASQTGAEGVRLKEGCNINRSLFTLGQVIKRLSDDQTGGFINYRDSKLTRILQTSLGGNAKTVIICTINPVCFDETLSTLQFASTAKYVKNKPQVNETSDEEPLLKRYRKEVLDLKKRLEELEASSETQQKKDMAKEEHAQLLSEIELLKMEKEDRMRNLTRLLVGPSSHISEQDLRTKRKRRVTWAPGKLHGSLSSETVSNFTIAPNITSTFSKKAKITDLPLLTEMDDSFGTEYLDFDDTFHSTNDEFSSEPEWNPTARIFQRAKSDVLTTRVDYFTLEGQMQESVPYQEAASKYIDLKKKVEELECKLQLLAREKANEVERRKALEEKIVALQRPLQASEQKSEMKSFETEVEDLEKQSHVSNETENQKEIEFFQENVEVSEQLQVNQAEDAKGETVVMEKETADLVHDQVNVKDCDLENISMPEIQVQSINTKTLLEQNMELEVLQSLSKEENNDGKMYAEQIFLESIQLLELEKKNTIDALIEVRTDFNNLVLEHEHLRKECAMMETQLKEKMDINEFEMLEKEAQKEHEAQLMHEIVSLKKLIKNTEQFNQELETELGAKLKLLQEREKELTAATNQIEQLQKKARNMDIASSMGNTENLCEELYQMKQSFCDAEAVTRDAHKDIAFLRSENRVLKENMDQLSTDYKQMEKDAQKYRSQLEAEKARFKQMQSDMQKELQYAFNENTKLTVLMDGKVPKDLLCQVELEKTIIDLTKQLEKAREENEVEKLKNQMSSLMEEIKNRTAIQEQLLSENGKFDQVQKKLSIEVEQFQEQLMVGKSLLKTAEREKLEVAQNLDELQEKLSIVMQEKDALHQMYEKLQAEKDQLKEDDMHITEQLSSLMDELKDGTAKQKQLLNENGKLDQVQKKLSIEVEQFQEQLMTSKSLLETAEREKLELAQNVDELQEKLSIVMQEKDVLHEKLQAERNQLEDNLQTTEQESSFMGELKDGTTEQEQLINEVEQLQEQLMTSKSSLETAEREKLEIVQKLDELQEKVTTVTQGKDELHQMHEKLQAERDQLKEDIKESIEESIEVQHDLRIAQQDLKEHKQLVNELRMQIAENAKHMEEKSREVESTTSVQEKLSSLMQELQQKNANEVLLLKEKEQIQQAEAKVISELGHLQERLTASESMLERTEGEKLQVLQQLHKLQEELSSLTRERDELQQTWEAAESQLKGQIKQCIHTVEETSQLQSANEELKDDKLEERLVAAEKLKEENEEQKQELVKLQHQLIESQEELINLKKKLNMQQKNEPFLESEQATYTDSKFAEASQDLTSSYYDESMHEKEELNQTEKALLTEVEHLKYVLKICQSQPEAVYEENLNVQHEEKLKANMLSLHAIEREKSDLMQKVKELKEELSISSQEKDELLHIKEIIQVERDQLQKDIRENSEQSVKIQDELRTTQDNLNQQKQLVNELRIQISKLSESMEEKSREVQEATSLQEKLSSVKKELQQKTAVQDQLLCEKEVTHQAQQKLTRELTQLQETLTSCESIIKRTEDEKLEVTQQLEKLQEEFGTITQERNELQQSQNTLQTERDKFKESLKENVDKSVKAQEELRMTQENLKEEKELVAELRAQVEKYSLSIEEKSREFQAAISKQEKFVKAQEELRISQEALKEQKELVAELRTQMGEYSINIQEKTRELEAATSEQEKLSSLLQEFKKRIAAQEEHFLDEKNECDRSQKKLAIEAEQLQELLKSSRSSLDKVDGEKLEVMQKLHEVQETLSTVTQAKDELQQMMERLQAERNQLTEDIKKNNEQIVKQNEDFEHLKSQHSLLLLKREEENGNFQACVSENKVLKDTLSTLNDAATHLNAENASLLVKVQECETWKASLVQETMQLQELIERLRAEKERICLDLQEKDKMNVKQNEDFEHLKSQHSLLLLKREEENGNFQACVSENKVLKDTLSTLNDAATHLNAEKASLLVKVQGCETRKASLVQETMQLQELIERLRAEKERICLDLQEKDKMSSQLMNELKMSQTSVQSLQEKLEDMNENFAEKLIKESDLENHVASQDQQLELLCQKLQEEKMKNNELSNHIDLLEKEISVMQSNHYSQTEIEIAKFIGFQEERNQQLQELVERFFNIDSQHNSCINRIYDGLSKEVECQKELMAKVNESLSATLSKSFARLQNENLKLNTQFQTQLYKFKFIYETVALRESHYNIVKDYEKDLADVKKTQDELVLQIENKKNHSTLWSEATSQFRNYELKSLKEFLQKKEEFIKKMSEDMSAVEHTVTSIWDDLQREVNARENIIEFLKEYTKCNFDDTTLFEKIQQENKRITQVMQLQAKTLQSMIQRKTQLAIRNYFMEYEYELREKKAQTEKLHSILKQLASSTATTSFEEETYRLSNRLKTLEQEQKEMLLKVQMLENDLSKAKADVKHKEEKATALEKKLESKTTEHELKELKTKLVEKECHLGRIVTEMKDLQTQLDKGAKPYQEEIGNLKTQLVKLDMEKTKQYKLMEQEVTALKSCLEDKEENIRKLKEQLRRSQQDQDASMLPEREQPHPSNLPLTCGGGSGIVQNTAMLVLKSEKTSLEKQLAQQKKKHDRQLRHESLLKDELQKWKEKAMKYSQPLQTEVLHKRLPMSPKKTEISVINSECTSSHLKTLSSQETSILDSPKNKVSDLGTSLHISHPIQFFDNSCFATLPDAVPSENMPDRDPLKDWWTVPDKKDGVPECKPS</sequence>
<keyword evidence="4 10" id="KW-0175">Coiled coil</keyword>
<keyword evidence="6" id="KW-0206">Cytoskeleton</keyword>
<evidence type="ECO:0000259" key="12">
    <source>
        <dbReference type="PROSITE" id="PS50067"/>
    </source>
</evidence>
<dbReference type="SMART" id="SM00129">
    <property type="entry name" value="KISc"/>
    <property type="match status" value="1"/>
</dbReference>
<gene>
    <name evidence="14" type="primary">CENPE</name>
</gene>
<evidence type="ECO:0000256" key="11">
    <source>
        <dbReference type="SAM" id="MobiDB-lite"/>
    </source>
</evidence>
<dbReference type="InParanoid" id="A0A6P8S4J8"/>
<dbReference type="Pfam" id="PF00225">
    <property type="entry name" value="Kinesin"/>
    <property type="match status" value="1"/>
</dbReference>
<evidence type="ECO:0000256" key="1">
    <source>
        <dbReference type="ARBA" id="ARBA00004245"/>
    </source>
</evidence>
<feature type="domain" description="Kinesin motor" evidence="12">
    <location>
        <begin position="6"/>
        <end position="334"/>
    </location>
</feature>
<keyword evidence="5 9" id="KW-0505">Motor protein</keyword>
<feature type="coiled-coil region" evidence="10">
    <location>
        <begin position="1124"/>
        <end position="1308"/>
    </location>
</feature>
<dbReference type="SUPFAM" id="SSF52540">
    <property type="entry name" value="P-loop containing nucleoside triphosphate hydrolases"/>
    <property type="match status" value="1"/>
</dbReference>
<feature type="coiled-coil region" evidence="10">
    <location>
        <begin position="535"/>
        <end position="606"/>
    </location>
</feature>
<keyword evidence="3 9" id="KW-0067">ATP-binding</keyword>
<evidence type="ECO:0000256" key="5">
    <source>
        <dbReference type="ARBA" id="ARBA00023175"/>
    </source>
</evidence>
<feature type="coiled-coil region" evidence="10">
    <location>
        <begin position="876"/>
        <end position="928"/>
    </location>
</feature>
<dbReference type="GO" id="GO:0008017">
    <property type="term" value="F:microtubule binding"/>
    <property type="evidence" value="ECO:0007669"/>
    <property type="project" value="InterPro"/>
</dbReference>
<feature type="compositionally biased region" description="Basic and acidic residues" evidence="11">
    <location>
        <begin position="2907"/>
        <end position="2932"/>
    </location>
</feature>
<dbReference type="InterPro" id="IPR027640">
    <property type="entry name" value="Kinesin-like_fam"/>
</dbReference>
<dbReference type="GO" id="GO:0140694">
    <property type="term" value="P:membraneless organelle assembly"/>
    <property type="evidence" value="ECO:0007669"/>
    <property type="project" value="UniProtKB-ARBA"/>
</dbReference>
<evidence type="ECO:0000256" key="9">
    <source>
        <dbReference type="PROSITE-ProRule" id="PRU00283"/>
    </source>
</evidence>
<dbReference type="GO" id="GO:0005524">
    <property type="term" value="F:ATP binding"/>
    <property type="evidence" value="ECO:0007669"/>
    <property type="project" value="UniProtKB-UniRule"/>
</dbReference>
<dbReference type="GO" id="GO:0005874">
    <property type="term" value="C:microtubule"/>
    <property type="evidence" value="ECO:0007669"/>
    <property type="project" value="TreeGrafter"/>
</dbReference>
<dbReference type="FunCoup" id="A0A6P8S4J8">
    <property type="interactions" value="783"/>
</dbReference>
<dbReference type="GO" id="GO:0030071">
    <property type="term" value="P:regulation of mitotic metaphase/anaphase transition"/>
    <property type="evidence" value="ECO:0007669"/>
    <property type="project" value="UniProtKB-ARBA"/>
</dbReference>
<dbReference type="InterPro" id="IPR036961">
    <property type="entry name" value="Kinesin_motor_dom_sf"/>
</dbReference>
<dbReference type="GO" id="GO:0007018">
    <property type="term" value="P:microtubule-based movement"/>
    <property type="evidence" value="ECO:0007669"/>
    <property type="project" value="InterPro"/>
</dbReference>
<feature type="coiled-coil region" evidence="10">
    <location>
        <begin position="787"/>
        <end position="842"/>
    </location>
</feature>
<dbReference type="GO" id="GO:0007051">
    <property type="term" value="P:spindle organization"/>
    <property type="evidence" value="ECO:0007669"/>
    <property type="project" value="UniProtKB-ARBA"/>
</dbReference>
<feature type="coiled-coil region" evidence="10">
    <location>
        <begin position="1450"/>
        <end position="1501"/>
    </location>
</feature>
<dbReference type="GO" id="GO:0000280">
    <property type="term" value="P:nuclear division"/>
    <property type="evidence" value="ECO:0007669"/>
    <property type="project" value="UniProtKB-ARBA"/>
</dbReference>
<feature type="coiled-coil region" evidence="10">
    <location>
        <begin position="350"/>
        <end position="408"/>
    </location>
</feature>